<feature type="binding site" evidence="7">
    <location>
        <position position="146"/>
    </location>
    <ligand>
        <name>Zn(2+)</name>
        <dbReference type="ChEBI" id="CHEBI:29105"/>
        <label>2</label>
    </ligand>
</feature>
<organism evidence="9 10">
    <name type="scientific">Anaerorhabdus furcosa</name>
    <dbReference type="NCBI Taxonomy" id="118967"/>
    <lineage>
        <taxon>Bacteria</taxon>
        <taxon>Bacillati</taxon>
        <taxon>Bacillota</taxon>
        <taxon>Erysipelotrichia</taxon>
        <taxon>Erysipelotrichales</taxon>
        <taxon>Erysipelotrichaceae</taxon>
        <taxon>Anaerorhabdus</taxon>
    </lineage>
</organism>
<gene>
    <name evidence="7" type="primary">nfo</name>
    <name evidence="9" type="ORF">SAMN02745191_1912</name>
</gene>
<name>A0A1T4P7X2_9FIRM</name>
<comment type="cofactor">
    <cofactor evidence="7">
        <name>Zn(2+)</name>
        <dbReference type="ChEBI" id="CHEBI:29105"/>
    </cofactor>
    <text evidence="7">Binds 3 Zn(2+) ions.</text>
</comment>
<protein>
    <recommendedName>
        <fullName evidence="7">Probable endonuclease 4</fullName>
        <ecNumber evidence="7">3.1.21.2</ecNumber>
    </recommendedName>
    <alternativeName>
        <fullName evidence="7">Endodeoxyribonuclease IV</fullName>
    </alternativeName>
    <alternativeName>
        <fullName evidence="7">Endonuclease IV</fullName>
    </alternativeName>
</protein>
<dbReference type="Pfam" id="PF01261">
    <property type="entry name" value="AP_endonuc_2"/>
    <property type="match status" value="1"/>
</dbReference>
<dbReference type="PROSITE" id="PS00730">
    <property type="entry name" value="AP_NUCLEASE_F2_2"/>
    <property type="match status" value="1"/>
</dbReference>
<dbReference type="EMBL" id="FUWY01000005">
    <property type="protein sequence ID" value="SJZ87316.1"/>
    <property type="molecule type" value="Genomic_DNA"/>
</dbReference>
<feature type="binding site" evidence="7">
    <location>
        <position position="259"/>
    </location>
    <ligand>
        <name>Zn(2+)</name>
        <dbReference type="ChEBI" id="CHEBI:29105"/>
        <label>2</label>
    </ligand>
</feature>
<feature type="binding site" evidence="7">
    <location>
        <position position="111"/>
    </location>
    <ligand>
        <name>Zn(2+)</name>
        <dbReference type="ChEBI" id="CHEBI:29105"/>
        <label>1</label>
    </ligand>
</feature>
<keyword evidence="7" id="KW-0540">Nuclease</keyword>
<dbReference type="Gene3D" id="3.20.20.150">
    <property type="entry name" value="Divalent-metal-dependent TIM barrel enzymes"/>
    <property type="match status" value="1"/>
</dbReference>
<dbReference type="CDD" id="cd00019">
    <property type="entry name" value="AP2Ec"/>
    <property type="match status" value="1"/>
</dbReference>
<dbReference type="InterPro" id="IPR018246">
    <property type="entry name" value="AP_endonuc_F2_Zn_BS"/>
</dbReference>
<evidence type="ECO:0000313" key="9">
    <source>
        <dbReference type="EMBL" id="SJZ87316.1"/>
    </source>
</evidence>
<evidence type="ECO:0000256" key="7">
    <source>
        <dbReference type="HAMAP-Rule" id="MF_00152"/>
    </source>
</evidence>
<evidence type="ECO:0000256" key="6">
    <source>
        <dbReference type="ARBA" id="ARBA00023204"/>
    </source>
</evidence>
<evidence type="ECO:0000256" key="4">
    <source>
        <dbReference type="ARBA" id="ARBA00022801"/>
    </source>
</evidence>
<evidence type="ECO:0000256" key="1">
    <source>
        <dbReference type="ARBA" id="ARBA00005340"/>
    </source>
</evidence>
<evidence type="ECO:0000259" key="8">
    <source>
        <dbReference type="Pfam" id="PF01261"/>
    </source>
</evidence>
<comment type="function">
    <text evidence="7">Endonuclease IV plays a role in DNA repair. It cleaves phosphodiester bonds at apurinic or apyrimidinic (AP) sites, generating a 3'-hydroxyl group and a 5'-terminal sugar phosphate.</text>
</comment>
<dbReference type="PROSITE" id="PS00731">
    <property type="entry name" value="AP_NUCLEASE_F2_3"/>
    <property type="match status" value="1"/>
</dbReference>
<dbReference type="PROSITE" id="PS00729">
    <property type="entry name" value="AP_NUCLEASE_F2_1"/>
    <property type="match status" value="1"/>
</dbReference>
<keyword evidence="4 7" id="KW-0378">Hydrolase</keyword>
<dbReference type="STRING" id="118967.SAMN02745191_1912"/>
<dbReference type="GO" id="GO:0003906">
    <property type="term" value="F:DNA-(apurinic or apyrimidinic site) endonuclease activity"/>
    <property type="evidence" value="ECO:0007669"/>
    <property type="project" value="TreeGrafter"/>
</dbReference>
<comment type="catalytic activity">
    <reaction evidence="7">
        <text>Endonucleolytic cleavage to 5'-phosphooligonucleotide end-products.</text>
        <dbReference type="EC" id="3.1.21.2"/>
    </reaction>
</comment>
<proteinExistence type="inferred from homology"/>
<evidence type="ECO:0000256" key="5">
    <source>
        <dbReference type="ARBA" id="ARBA00022833"/>
    </source>
</evidence>
<dbReference type="FunFam" id="3.20.20.150:FF:000001">
    <property type="entry name" value="Probable endonuclease 4"/>
    <property type="match status" value="1"/>
</dbReference>
<dbReference type="OrthoDB" id="9805666at2"/>
<dbReference type="SMART" id="SM00518">
    <property type="entry name" value="AP2Ec"/>
    <property type="match status" value="1"/>
</dbReference>
<dbReference type="GO" id="GO:0008081">
    <property type="term" value="F:phosphoric diester hydrolase activity"/>
    <property type="evidence" value="ECO:0007669"/>
    <property type="project" value="TreeGrafter"/>
</dbReference>
<dbReference type="PROSITE" id="PS51432">
    <property type="entry name" value="AP_NUCLEASE_F2_4"/>
    <property type="match status" value="1"/>
</dbReference>
<keyword evidence="7 9" id="KW-0255">Endonuclease</keyword>
<dbReference type="PANTHER" id="PTHR21445">
    <property type="entry name" value="ENDONUCLEASE IV ENDODEOXYRIBONUCLEASE IV"/>
    <property type="match status" value="1"/>
</dbReference>
<evidence type="ECO:0000256" key="2">
    <source>
        <dbReference type="ARBA" id="ARBA00022723"/>
    </source>
</evidence>
<feature type="binding site" evidence="7">
    <location>
        <position position="146"/>
    </location>
    <ligand>
        <name>Zn(2+)</name>
        <dbReference type="ChEBI" id="CHEBI:29105"/>
        <label>1</label>
    </ligand>
</feature>
<dbReference type="NCBIfam" id="NF002196">
    <property type="entry name" value="PRK01060.1-1"/>
    <property type="match status" value="1"/>
</dbReference>
<feature type="binding site" evidence="7">
    <location>
        <position position="229"/>
    </location>
    <ligand>
        <name>Zn(2+)</name>
        <dbReference type="ChEBI" id="CHEBI:29105"/>
        <label>3</label>
    </ligand>
</feature>
<dbReference type="SUPFAM" id="SSF51658">
    <property type="entry name" value="Xylose isomerase-like"/>
    <property type="match status" value="1"/>
</dbReference>
<reference evidence="10" key="1">
    <citation type="submission" date="2017-02" db="EMBL/GenBank/DDBJ databases">
        <authorList>
            <person name="Varghese N."/>
            <person name="Submissions S."/>
        </authorList>
    </citation>
    <scope>NUCLEOTIDE SEQUENCE [LARGE SCALE GENOMIC DNA]</scope>
    <source>
        <strain evidence="10">ATCC 25662</strain>
    </source>
</reference>
<dbReference type="GO" id="GO:0006284">
    <property type="term" value="P:base-excision repair"/>
    <property type="evidence" value="ECO:0007669"/>
    <property type="project" value="TreeGrafter"/>
</dbReference>
<dbReference type="InterPro" id="IPR013022">
    <property type="entry name" value="Xyl_isomerase-like_TIM-brl"/>
</dbReference>
<feature type="binding site" evidence="7">
    <location>
        <position position="183"/>
    </location>
    <ligand>
        <name>Zn(2+)</name>
        <dbReference type="ChEBI" id="CHEBI:29105"/>
        <label>3</label>
    </ligand>
</feature>
<dbReference type="GO" id="GO:0003677">
    <property type="term" value="F:DNA binding"/>
    <property type="evidence" value="ECO:0007669"/>
    <property type="project" value="InterPro"/>
</dbReference>
<keyword evidence="3 7" id="KW-0227">DNA damage</keyword>
<dbReference type="AlphaFoldDB" id="A0A1T4P7X2"/>
<feature type="binding site" evidence="7">
    <location>
        <position position="214"/>
    </location>
    <ligand>
        <name>Zn(2+)</name>
        <dbReference type="ChEBI" id="CHEBI:29105"/>
        <label>2</label>
    </ligand>
</feature>
<dbReference type="InterPro" id="IPR001719">
    <property type="entry name" value="AP_endonuc_2"/>
</dbReference>
<comment type="similarity">
    <text evidence="1 7">Belongs to the AP endonuclease 2 family.</text>
</comment>
<keyword evidence="2 7" id="KW-0479">Metal-binding</keyword>
<dbReference type="NCBIfam" id="TIGR00587">
    <property type="entry name" value="nfo"/>
    <property type="match status" value="1"/>
</dbReference>
<dbReference type="InterPro" id="IPR036237">
    <property type="entry name" value="Xyl_isomerase-like_sf"/>
</dbReference>
<dbReference type="RefSeq" id="WP_078712316.1">
    <property type="nucleotide sequence ID" value="NZ_FUWY01000005.1"/>
</dbReference>
<dbReference type="GO" id="GO:0008270">
    <property type="term" value="F:zinc ion binding"/>
    <property type="evidence" value="ECO:0007669"/>
    <property type="project" value="UniProtKB-UniRule"/>
</dbReference>
<evidence type="ECO:0000313" key="10">
    <source>
        <dbReference type="Proteomes" id="UP000243297"/>
    </source>
</evidence>
<dbReference type="HAMAP" id="MF_00152">
    <property type="entry name" value="Nfo"/>
    <property type="match status" value="1"/>
</dbReference>
<sequence length="278" mass="31158">MIIGSHVSMSAPDYLLGSVKEALSYDANALMVYTGAPQNTIRKSVSSLKVDEAKKLMEEHHLTMDRMVIHAPYIINLANTVKPETYELAVSFLRQEIDRVQEIGAKYLVLHPGSFVAATLEEGIASIIKGLNEVVKEDDDLVICLETMSGKGSEVGFLFEHINEILDHVHFPAKFGVCLDTCHIHDAGYDVSSIDDVLKEFDKIIGLDKLYVIHLNDSKNIKGAKKDRHANLGQGEIGFEELYRVAHHPLLEDKIKILETPWIDDQPPYKEEIALLRK</sequence>
<feature type="binding site" evidence="7">
    <location>
        <position position="227"/>
    </location>
    <ligand>
        <name>Zn(2+)</name>
        <dbReference type="ChEBI" id="CHEBI:29105"/>
        <label>3</label>
    </ligand>
</feature>
<feature type="binding site" evidence="7">
    <location>
        <position position="180"/>
    </location>
    <ligand>
        <name>Zn(2+)</name>
        <dbReference type="ChEBI" id="CHEBI:29105"/>
        <label>2</label>
    </ligand>
</feature>
<dbReference type="GO" id="GO:0008833">
    <property type="term" value="F:deoxyribonuclease IV (phage-T4-induced) activity"/>
    <property type="evidence" value="ECO:0007669"/>
    <property type="project" value="UniProtKB-UniRule"/>
</dbReference>
<keyword evidence="5 7" id="KW-0862">Zinc</keyword>
<dbReference type="Proteomes" id="UP000243297">
    <property type="component" value="Unassembled WGS sequence"/>
</dbReference>
<evidence type="ECO:0000256" key="3">
    <source>
        <dbReference type="ARBA" id="ARBA00022763"/>
    </source>
</evidence>
<feature type="binding site" evidence="7">
    <location>
        <position position="70"/>
    </location>
    <ligand>
        <name>Zn(2+)</name>
        <dbReference type="ChEBI" id="CHEBI:29105"/>
        <label>1</label>
    </ligand>
</feature>
<feature type="domain" description="Xylose isomerase-like TIM barrel" evidence="8">
    <location>
        <begin position="20"/>
        <end position="278"/>
    </location>
</feature>
<accession>A0A1T4P7X2</accession>
<keyword evidence="6 7" id="KW-0234">DNA repair</keyword>
<dbReference type="PANTHER" id="PTHR21445:SF0">
    <property type="entry name" value="APURINIC-APYRIMIDINIC ENDONUCLEASE"/>
    <property type="match status" value="1"/>
</dbReference>
<dbReference type="EC" id="3.1.21.2" evidence="7"/>
<keyword evidence="10" id="KW-1185">Reference proteome</keyword>